<reference evidence="1" key="1">
    <citation type="submission" date="2014-09" db="EMBL/GenBank/DDBJ databases">
        <authorList>
            <person name="Magalhaes I.L.F."/>
            <person name="Oliveira U."/>
            <person name="Santos F.R."/>
            <person name="Vidigal T.H.D.A."/>
            <person name="Brescovit A.D."/>
            <person name="Santos A.J."/>
        </authorList>
    </citation>
    <scope>NUCLEOTIDE SEQUENCE</scope>
    <source>
        <tissue evidence="1">Shoot tissue taken approximately 20 cm above the soil surface</tissue>
    </source>
</reference>
<sequence>MSTNFSILIRFKHPLQSTDITNLSRSSQIMPIRRFRYK</sequence>
<protein>
    <submittedName>
        <fullName evidence="1">Uncharacterized protein</fullName>
    </submittedName>
</protein>
<evidence type="ECO:0000313" key="1">
    <source>
        <dbReference type="EMBL" id="JAD49572.1"/>
    </source>
</evidence>
<proteinExistence type="predicted"/>
<dbReference type="EMBL" id="GBRH01248323">
    <property type="protein sequence ID" value="JAD49572.1"/>
    <property type="molecule type" value="Transcribed_RNA"/>
</dbReference>
<dbReference type="AlphaFoldDB" id="A0A0A9AR75"/>
<organism evidence="1">
    <name type="scientific">Arundo donax</name>
    <name type="common">Giant reed</name>
    <name type="synonym">Donax arundinaceus</name>
    <dbReference type="NCBI Taxonomy" id="35708"/>
    <lineage>
        <taxon>Eukaryota</taxon>
        <taxon>Viridiplantae</taxon>
        <taxon>Streptophyta</taxon>
        <taxon>Embryophyta</taxon>
        <taxon>Tracheophyta</taxon>
        <taxon>Spermatophyta</taxon>
        <taxon>Magnoliopsida</taxon>
        <taxon>Liliopsida</taxon>
        <taxon>Poales</taxon>
        <taxon>Poaceae</taxon>
        <taxon>PACMAD clade</taxon>
        <taxon>Arundinoideae</taxon>
        <taxon>Arundineae</taxon>
        <taxon>Arundo</taxon>
    </lineage>
</organism>
<reference evidence="1" key="2">
    <citation type="journal article" date="2015" name="Data Brief">
        <title>Shoot transcriptome of the giant reed, Arundo donax.</title>
        <authorList>
            <person name="Barrero R.A."/>
            <person name="Guerrero F.D."/>
            <person name="Moolhuijzen P."/>
            <person name="Goolsby J.A."/>
            <person name="Tidwell J."/>
            <person name="Bellgard S.E."/>
            <person name="Bellgard M.I."/>
        </authorList>
    </citation>
    <scope>NUCLEOTIDE SEQUENCE</scope>
    <source>
        <tissue evidence="1">Shoot tissue taken approximately 20 cm above the soil surface</tissue>
    </source>
</reference>
<accession>A0A0A9AR75</accession>
<name>A0A0A9AR75_ARUDO</name>